<dbReference type="InterPro" id="IPR040680">
    <property type="entry name" value="DUF5643"/>
</dbReference>
<evidence type="ECO:0000259" key="2">
    <source>
        <dbReference type="Pfam" id="PF18705"/>
    </source>
</evidence>
<dbReference type="RefSeq" id="WP_349658430.1">
    <property type="nucleotide sequence ID" value="NZ_JBEGDG010000002.1"/>
</dbReference>
<feature type="domain" description="DUF5643" evidence="2">
    <location>
        <begin position="209"/>
        <end position="319"/>
    </location>
</feature>
<sequence>MSKLPIDVPKEKLQQVRMDMFRKVQREKRTKKRISSVAIAFLLCLSFLFSIRVSPTIASHVAKIPGFQAIVSAVVRDKGIKDIVDNDYYEEINATKSKNGLSLTLQGVIADNTGLVLYYDADASFDMSELHLEEVQMFQGGEEIEGGGSFRSNQLNQTSFSSSVDYSFSEPFAYTSKDFKVVFRFYEKDKGNIEITIPFSLQNEIAKEKIITANRTVDVGGQKFTITQIRRSPLRTAIDIELDEANTMQILALDDFAVETENGERREGMKYGLSLGGDIRDGKITLNLQSNYFHDSDSLKLLIGAVQAVPKGEDFIEVDFGTKEVLTKPDYLDWDISVTEQSVSIAAKKWDDRRAHSFLNSAVKADGTTLKYKGSSFSDDEQYLFETENFEKYDGKAKMYLNYFFNPIGENIELNIPLK</sequence>
<accession>A0ABV1MNK0</accession>
<dbReference type="Pfam" id="PF18705">
    <property type="entry name" value="DUF5643"/>
    <property type="match status" value="1"/>
</dbReference>
<dbReference type="Pfam" id="PF13786">
    <property type="entry name" value="DUF4179"/>
    <property type="match status" value="1"/>
</dbReference>
<protein>
    <submittedName>
        <fullName evidence="3">DUF4179 domain-containing protein</fullName>
    </submittedName>
</protein>
<keyword evidence="4" id="KW-1185">Reference proteome</keyword>
<reference evidence="3 4" key="1">
    <citation type="submission" date="2024-06" db="EMBL/GenBank/DDBJ databases">
        <title>Lysinibacillus zambalefons sp. nov., a Novel Firmicute Isolated from the Poon Bato Zambales Hyperalkaline Spring.</title>
        <authorList>
            <person name="Aja J.A."/>
            <person name="Lazaro J.E.H."/>
            <person name="Llorin L.D."/>
            <person name="Lim K.R."/>
            <person name="Teodosio J."/>
            <person name="Dalisay D.S."/>
        </authorList>
    </citation>
    <scope>NUCLEOTIDE SEQUENCE [LARGE SCALE GENOMIC DNA]</scope>
    <source>
        <strain evidence="3 4">M3</strain>
    </source>
</reference>
<evidence type="ECO:0000259" key="1">
    <source>
        <dbReference type="Pfam" id="PF13786"/>
    </source>
</evidence>
<comment type="caution">
    <text evidence="3">The sequence shown here is derived from an EMBL/GenBank/DDBJ whole genome shotgun (WGS) entry which is preliminary data.</text>
</comment>
<feature type="domain" description="DUF4179" evidence="1">
    <location>
        <begin position="28"/>
        <end position="120"/>
    </location>
</feature>
<dbReference type="Gene3D" id="2.60.40.1630">
    <property type="entry name" value="bacillus anthracis domain"/>
    <property type="match status" value="1"/>
</dbReference>
<gene>
    <name evidence="3" type="ORF">ABNX05_03435</name>
</gene>
<dbReference type="EMBL" id="JBEGDG010000002">
    <property type="protein sequence ID" value="MEQ6353659.1"/>
    <property type="molecule type" value="Genomic_DNA"/>
</dbReference>
<dbReference type="Proteomes" id="UP001478862">
    <property type="component" value="Unassembled WGS sequence"/>
</dbReference>
<evidence type="ECO:0000313" key="4">
    <source>
        <dbReference type="Proteomes" id="UP001478862"/>
    </source>
</evidence>
<organism evidence="3 4">
    <name type="scientific">Lysinibacillus zambalensis</name>
    <dbReference type="NCBI Taxonomy" id="3160866"/>
    <lineage>
        <taxon>Bacteria</taxon>
        <taxon>Bacillati</taxon>
        <taxon>Bacillota</taxon>
        <taxon>Bacilli</taxon>
        <taxon>Bacillales</taxon>
        <taxon>Bacillaceae</taxon>
        <taxon>Lysinibacillus</taxon>
    </lineage>
</organism>
<evidence type="ECO:0000313" key="3">
    <source>
        <dbReference type="EMBL" id="MEQ6353659.1"/>
    </source>
</evidence>
<name>A0ABV1MNK0_9BACI</name>
<proteinExistence type="predicted"/>
<dbReference type="InterPro" id="IPR025436">
    <property type="entry name" value="DUF4179"/>
</dbReference>